<organism evidence="1 2">
    <name type="scientific">Persicobacter diffluens</name>
    <dbReference type="NCBI Taxonomy" id="981"/>
    <lineage>
        <taxon>Bacteria</taxon>
        <taxon>Pseudomonadati</taxon>
        <taxon>Bacteroidota</taxon>
        <taxon>Cytophagia</taxon>
        <taxon>Cytophagales</taxon>
        <taxon>Persicobacteraceae</taxon>
        <taxon>Persicobacter</taxon>
    </lineage>
</organism>
<accession>A0AAN4W582</accession>
<proteinExistence type="predicted"/>
<reference evidence="1 2" key="1">
    <citation type="submission" date="2021-12" db="EMBL/GenBank/DDBJ databases">
        <title>Genome sequencing of bacteria with rrn-lacking chromosome and rrn-plasmid.</title>
        <authorList>
            <person name="Anda M."/>
            <person name="Iwasaki W."/>
        </authorList>
    </citation>
    <scope>NUCLEOTIDE SEQUENCE [LARGE SCALE GENOMIC DNA]</scope>
    <source>
        <strain evidence="1 2">NBRC 15940</strain>
    </source>
</reference>
<dbReference type="EMBL" id="BQKE01000007">
    <property type="protein sequence ID" value="GJM64800.1"/>
    <property type="molecule type" value="Genomic_DNA"/>
</dbReference>
<dbReference type="Proteomes" id="UP001310022">
    <property type="component" value="Unassembled WGS sequence"/>
</dbReference>
<protein>
    <submittedName>
        <fullName evidence="1">Uncharacterized protein</fullName>
    </submittedName>
</protein>
<name>A0AAN4W582_9BACT</name>
<gene>
    <name evidence="1" type="ORF">PEDI_53520</name>
</gene>
<sequence>MNLPKNENSQEFKTRFYTKFTSKLYIRSELHKQSNLEILYGSQQASILVQYL</sequence>
<evidence type="ECO:0000313" key="2">
    <source>
        <dbReference type="Proteomes" id="UP001310022"/>
    </source>
</evidence>
<keyword evidence="2" id="KW-1185">Reference proteome</keyword>
<evidence type="ECO:0000313" key="1">
    <source>
        <dbReference type="EMBL" id="GJM64800.1"/>
    </source>
</evidence>
<dbReference type="AlphaFoldDB" id="A0AAN4W582"/>
<comment type="caution">
    <text evidence="1">The sequence shown here is derived from an EMBL/GenBank/DDBJ whole genome shotgun (WGS) entry which is preliminary data.</text>
</comment>